<evidence type="ECO:0000259" key="3">
    <source>
        <dbReference type="PROSITE" id="PS50866"/>
    </source>
</evidence>
<dbReference type="Pfam" id="PF00887">
    <property type="entry name" value="ACBP"/>
    <property type="match status" value="1"/>
</dbReference>
<dbReference type="AlphaFoldDB" id="A0A8C1F106"/>
<sequence length="439" mass="51585">MMEFDRAEHDNDRLEKTIENGITPETPAPCAEAEREDHEEPQKSWSLERNWGFTLEELFKLALKFFKEMNGKAFNPTYEENLRLVALHKQITIGPYDPKACSEIGFFDVLGNDRRREEEERLRLEREEQERRRLEEEARRREEEDRRLKEEEQRRKEEAERLQIERQKQHIMAVLNAQTAVQFQQYAKQQYPDNPDQQQLLVRQLQEQHYEQYIHQALRLQQMALQKQPDSNVTQTSEALSAPVSDEAAPACNPNSQSNSLENQEQQTDTKAFHLCVEGKTGDVPIIAPSMWTRPQIKEFKEKVVHEQDSVITVGQGEVLTVRVPTHQDGSHLFWEFATDHYDIGFGLYFEWKDLTVPASTETTETKESTEQVEGEKQAEQSRCPMVHEVVPVSRRDSHEEVYAGSHQYPGQGVHLLKFDNSYSLWRQKVVYYRVYYTK</sequence>
<feature type="domain" description="GOLD" evidence="3">
    <location>
        <begin position="302"/>
        <end position="437"/>
    </location>
</feature>
<dbReference type="SUPFAM" id="SSF47027">
    <property type="entry name" value="Acyl-CoA binding protein"/>
    <property type="match status" value="1"/>
</dbReference>
<dbReference type="Gene3D" id="1.20.80.10">
    <property type="match status" value="1"/>
</dbReference>
<feature type="compositionally biased region" description="Low complexity" evidence="2">
    <location>
        <begin position="253"/>
        <end position="267"/>
    </location>
</feature>
<dbReference type="Pfam" id="PF13897">
    <property type="entry name" value="GOLD_2"/>
    <property type="match status" value="1"/>
</dbReference>
<dbReference type="InterPro" id="IPR009038">
    <property type="entry name" value="GOLD_dom"/>
</dbReference>
<dbReference type="FunFam" id="2.60.120.680:FF:000002">
    <property type="entry name" value="Putative Golgi resident protein GCP60"/>
    <property type="match status" value="1"/>
</dbReference>
<dbReference type="OMA" id="HRECCIK"/>
<reference evidence="4" key="1">
    <citation type="submission" date="2025-08" db="UniProtKB">
        <authorList>
            <consortium name="Ensembl"/>
        </authorList>
    </citation>
    <scope>IDENTIFICATION</scope>
</reference>
<dbReference type="GO" id="GO:0000062">
    <property type="term" value="F:fatty-acyl-CoA binding"/>
    <property type="evidence" value="ECO:0007669"/>
    <property type="project" value="InterPro"/>
</dbReference>
<feature type="region of interest" description="Disordered" evidence="2">
    <location>
        <begin position="229"/>
        <end position="269"/>
    </location>
</feature>
<feature type="compositionally biased region" description="Basic and acidic residues" evidence="2">
    <location>
        <begin position="1"/>
        <end position="18"/>
    </location>
</feature>
<dbReference type="GeneTree" id="ENSGT00530000063651"/>
<dbReference type="PANTHER" id="PTHR22973">
    <property type="entry name" value="LD35087P"/>
    <property type="match status" value="1"/>
</dbReference>
<protein>
    <recommendedName>
        <fullName evidence="3">GOLD domain-containing protein</fullName>
    </recommendedName>
</protein>
<dbReference type="InterPro" id="IPR052269">
    <property type="entry name" value="Golgi-PI4KB_interaction"/>
</dbReference>
<dbReference type="Proteomes" id="UP001108240">
    <property type="component" value="Unplaced"/>
</dbReference>
<feature type="compositionally biased region" description="Basic and acidic residues" evidence="2">
    <location>
        <begin position="364"/>
        <end position="380"/>
    </location>
</feature>
<organism evidence="4 5">
    <name type="scientific">Cyprinus carpio carpio</name>
    <dbReference type="NCBI Taxonomy" id="630221"/>
    <lineage>
        <taxon>Eukaryota</taxon>
        <taxon>Metazoa</taxon>
        <taxon>Chordata</taxon>
        <taxon>Craniata</taxon>
        <taxon>Vertebrata</taxon>
        <taxon>Euteleostomi</taxon>
        <taxon>Actinopterygii</taxon>
        <taxon>Neopterygii</taxon>
        <taxon>Teleostei</taxon>
        <taxon>Ostariophysi</taxon>
        <taxon>Cypriniformes</taxon>
        <taxon>Cyprinidae</taxon>
        <taxon>Cyprininae</taxon>
        <taxon>Cyprinus</taxon>
    </lineage>
</organism>
<keyword evidence="5" id="KW-1185">Reference proteome</keyword>
<dbReference type="InterPro" id="IPR036598">
    <property type="entry name" value="GOLD_dom_sf"/>
</dbReference>
<dbReference type="InterPro" id="IPR014352">
    <property type="entry name" value="FERM/acyl-CoA-bd_prot_sf"/>
</dbReference>
<feature type="region of interest" description="Disordered" evidence="2">
    <location>
        <begin position="1"/>
        <end position="43"/>
    </location>
</feature>
<dbReference type="GO" id="GO:0000139">
    <property type="term" value="C:Golgi membrane"/>
    <property type="evidence" value="ECO:0007669"/>
    <property type="project" value="TreeGrafter"/>
</dbReference>
<feature type="compositionally biased region" description="Polar residues" evidence="2">
    <location>
        <begin position="229"/>
        <end position="239"/>
    </location>
</feature>
<reference evidence="4" key="2">
    <citation type="submission" date="2025-09" db="UniProtKB">
        <authorList>
            <consortium name="Ensembl"/>
        </authorList>
    </citation>
    <scope>IDENTIFICATION</scope>
</reference>
<feature type="region of interest" description="Disordered" evidence="2">
    <location>
        <begin position="120"/>
        <end position="154"/>
    </location>
</feature>
<evidence type="ECO:0000256" key="1">
    <source>
        <dbReference type="ARBA" id="ARBA00022990"/>
    </source>
</evidence>
<dbReference type="PROSITE" id="PS50866">
    <property type="entry name" value="GOLD"/>
    <property type="match status" value="1"/>
</dbReference>
<feature type="compositionally biased region" description="Basic and acidic residues" evidence="2">
    <location>
        <begin position="32"/>
        <end position="42"/>
    </location>
</feature>
<dbReference type="InterPro" id="IPR035984">
    <property type="entry name" value="Acyl-CoA-binding_sf"/>
</dbReference>
<evidence type="ECO:0000313" key="5">
    <source>
        <dbReference type="Proteomes" id="UP001108240"/>
    </source>
</evidence>
<dbReference type="SUPFAM" id="SSF101576">
    <property type="entry name" value="Supernatant protein factor (SPF), C-terminal domain"/>
    <property type="match status" value="1"/>
</dbReference>
<accession>A0A8C1F106</accession>
<name>A0A8C1F106_CYPCA</name>
<evidence type="ECO:0000313" key="4">
    <source>
        <dbReference type="Ensembl" id="ENSCCRP00000084715.2"/>
    </source>
</evidence>
<dbReference type="Ensembl" id="ENSCCRT00000092005.2">
    <property type="protein sequence ID" value="ENSCCRP00000084715.2"/>
    <property type="gene ID" value="ENSCCRG00000046158.2"/>
</dbReference>
<dbReference type="PANTHER" id="PTHR22973:SF11">
    <property type="entry name" value="GOLGI RESIDENT PROTEIN GCP60"/>
    <property type="match status" value="1"/>
</dbReference>
<keyword evidence="1" id="KW-0007">Acetylation</keyword>
<proteinExistence type="predicted"/>
<feature type="region of interest" description="Disordered" evidence="2">
    <location>
        <begin position="361"/>
        <end position="381"/>
    </location>
</feature>
<evidence type="ECO:0000256" key="2">
    <source>
        <dbReference type="SAM" id="MobiDB-lite"/>
    </source>
</evidence>
<dbReference type="Gene3D" id="2.60.120.680">
    <property type="entry name" value="GOLD domain"/>
    <property type="match status" value="1"/>
</dbReference>
<dbReference type="InterPro" id="IPR000582">
    <property type="entry name" value="Acyl-CoA-binding_protein"/>
</dbReference>